<accession>A0A0C3GT86</accession>
<organism evidence="1 2">
    <name type="scientific">Oidiodendron maius (strain Zn)</name>
    <dbReference type="NCBI Taxonomy" id="913774"/>
    <lineage>
        <taxon>Eukaryota</taxon>
        <taxon>Fungi</taxon>
        <taxon>Dikarya</taxon>
        <taxon>Ascomycota</taxon>
        <taxon>Pezizomycotina</taxon>
        <taxon>Leotiomycetes</taxon>
        <taxon>Leotiomycetes incertae sedis</taxon>
        <taxon>Myxotrichaceae</taxon>
        <taxon>Oidiodendron</taxon>
    </lineage>
</organism>
<dbReference type="EMBL" id="KN832879">
    <property type="protein sequence ID" value="KIM99240.1"/>
    <property type="molecule type" value="Genomic_DNA"/>
</dbReference>
<dbReference type="HOGENOM" id="CLU_1696024_0_0_1"/>
<evidence type="ECO:0000313" key="1">
    <source>
        <dbReference type="EMBL" id="KIM99240.1"/>
    </source>
</evidence>
<evidence type="ECO:0000313" key="2">
    <source>
        <dbReference type="Proteomes" id="UP000054321"/>
    </source>
</evidence>
<dbReference type="Proteomes" id="UP000054321">
    <property type="component" value="Unassembled WGS sequence"/>
</dbReference>
<dbReference type="AlphaFoldDB" id="A0A0C3GT86"/>
<protein>
    <submittedName>
        <fullName evidence="1">Uncharacterized protein</fullName>
    </submittedName>
</protein>
<sequence length="155" mass="17183">MSRSGMAAMWMLGCRKSSISAQKSMMPSIPYAPAGGLGAWEYVRLTTWFRWREAHRRDVSTAARNRVGEQEGFQVEFALLTRHTVDLRSEVAVWVSRLLGIGPSGNGQSACTTQNGNEIGADQLPQMSLLAHSCRGPTERLQFQPAGLRLDMERT</sequence>
<proteinExistence type="predicted"/>
<reference evidence="2" key="2">
    <citation type="submission" date="2015-01" db="EMBL/GenBank/DDBJ databases">
        <title>Evolutionary Origins and Diversification of the Mycorrhizal Mutualists.</title>
        <authorList>
            <consortium name="DOE Joint Genome Institute"/>
            <consortium name="Mycorrhizal Genomics Consortium"/>
            <person name="Kohler A."/>
            <person name="Kuo A."/>
            <person name="Nagy L.G."/>
            <person name="Floudas D."/>
            <person name="Copeland A."/>
            <person name="Barry K.W."/>
            <person name="Cichocki N."/>
            <person name="Veneault-Fourrey C."/>
            <person name="LaButti K."/>
            <person name="Lindquist E.A."/>
            <person name="Lipzen A."/>
            <person name="Lundell T."/>
            <person name="Morin E."/>
            <person name="Murat C."/>
            <person name="Riley R."/>
            <person name="Ohm R."/>
            <person name="Sun H."/>
            <person name="Tunlid A."/>
            <person name="Henrissat B."/>
            <person name="Grigoriev I.V."/>
            <person name="Hibbett D.S."/>
            <person name="Martin F."/>
        </authorList>
    </citation>
    <scope>NUCLEOTIDE SEQUENCE [LARGE SCALE GENOMIC DNA]</scope>
    <source>
        <strain evidence="2">Zn</strain>
    </source>
</reference>
<keyword evidence="2" id="KW-1185">Reference proteome</keyword>
<name>A0A0C3GT86_OIDMZ</name>
<gene>
    <name evidence="1" type="ORF">OIDMADRAFT_30859</name>
</gene>
<dbReference type="InParanoid" id="A0A0C3GT86"/>
<reference evidence="1 2" key="1">
    <citation type="submission" date="2014-04" db="EMBL/GenBank/DDBJ databases">
        <authorList>
            <consortium name="DOE Joint Genome Institute"/>
            <person name="Kuo A."/>
            <person name="Martino E."/>
            <person name="Perotto S."/>
            <person name="Kohler A."/>
            <person name="Nagy L.G."/>
            <person name="Floudas D."/>
            <person name="Copeland A."/>
            <person name="Barry K.W."/>
            <person name="Cichocki N."/>
            <person name="Veneault-Fourrey C."/>
            <person name="LaButti K."/>
            <person name="Lindquist E.A."/>
            <person name="Lipzen A."/>
            <person name="Lundell T."/>
            <person name="Morin E."/>
            <person name="Murat C."/>
            <person name="Sun H."/>
            <person name="Tunlid A."/>
            <person name="Henrissat B."/>
            <person name="Grigoriev I.V."/>
            <person name="Hibbett D.S."/>
            <person name="Martin F."/>
            <person name="Nordberg H.P."/>
            <person name="Cantor M.N."/>
            <person name="Hua S.X."/>
        </authorList>
    </citation>
    <scope>NUCLEOTIDE SEQUENCE [LARGE SCALE GENOMIC DNA]</scope>
    <source>
        <strain evidence="1 2">Zn</strain>
    </source>
</reference>